<evidence type="ECO:0000313" key="2">
    <source>
        <dbReference type="EMBL" id="CAD8438033.1"/>
    </source>
</evidence>
<dbReference type="PROSITE" id="PS50191">
    <property type="entry name" value="CRAL_TRIO"/>
    <property type="match status" value="1"/>
</dbReference>
<protein>
    <recommendedName>
        <fullName evidence="1">CRAL-TRIO domain-containing protein</fullName>
    </recommendedName>
</protein>
<dbReference type="SMART" id="SM00516">
    <property type="entry name" value="SEC14"/>
    <property type="match status" value="1"/>
</dbReference>
<dbReference type="SUPFAM" id="SSF101576">
    <property type="entry name" value="Supernatant protein factor (SPF), C-terminal domain"/>
    <property type="match status" value="1"/>
</dbReference>
<dbReference type="InterPro" id="IPR051064">
    <property type="entry name" value="SEC14/CRAL-TRIO_domain"/>
</dbReference>
<dbReference type="InterPro" id="IPR001251">
    <property type="entry name" value="CRAL-TRIO_dom"/>
</dbReference>
<proteinExistence type="predicted"/>
<dbReference type="Gene3D" id="2.60.120.680">
    <property type="entry name" value="GOLD domain"/>
    <property type="match status" value="1"/>
</dbReference>
<dbReference type="EMBL" id="HBEN01006147">
    <property type="protein sequence ID" value="CAD8438033.1"/>
    <property type="molecule type" value="Transcribed_RNA"/>
</dbReference>
<sequence>MSVAAAGDETAGDRGLDSLFEKHGERVRVLLQALSGDGHAVGEGTPYDEIWALRFVLSHPEDAEAARNAAETLRWRAENKDMLAAAARGERLKRFESIEPLVVAQYHGETSTGAPLYIIRAGISNTMALTNTHTHEQMVEFMMYRKELGFLLCDAITRKTNKLTKLVTVNDLSHVSLLAGTDKRFTAVLGAASKLSETLYPQLLDRAVLINAPYIFGAIWSIIKGLMSAKTRAKVAVCGSSDTRKGDISKCPFAKLINLETVPSFLGGGCRCAGGCVRGVSNEQTVMVGMSNPEDGLTPATIAARDKLKVYVDVEAGDKVACYVRVEQRGVEVAAALRPASGGKQAETTLLQKFKHKSDLGAWEKVIDIPQKGTLVLVLNNEYSMLNSKSVKYRVAVLEASDAERLSTIDDDRV</sequence>
<name>A0A7S0CZ28_MICPS</name>
<accession>A0A7S0CZ28</accession>
<dbReference type="AlphaFoldDB" id="A0A7S0CZ28"/>
<organism evidence="2">
    <name type="scientific">Micromonas pusilla</name>
    <name type="common">Picoplanktonic green alga</name>
    <name type="synonym">Chromulina pusilla</name>
    <dbReference type="NCBI Taxonomy" id="38833"/>
    <lineage>
        <taxon>Eukaryota</taxon>
        <taxon>Viridiplantae</taxon>
        <taxon>Chlorophyta</taxon>
        <taxon>Mamiellophyceae</taxon>
        <taxon>Mamiellales</taxon>
        <taxon>Mamiellaceae</taxon>
        <taxon>Micromonas</taxon>
    </lineage>
</organism>
<dbReference type="Gene3D" id="3.40.525.10">
    <property type="entry name" value="CRAL-TRIO lipid binding domain"/>
    <property type="match status" value="1"/>
</dbReference>
<gene>
    <name evidence="2" type="ORF">MSP1401_LOCUS5006</name>
</gene>
<dbReference type="PANTHER" id="PTHR23324:SF83">
    <property type="entry name" value="SEC14-LIKE PROTEIN 2"/>
    <property type="match status" value="1"/>
</dbReference>
<feature type="domain" description="CRAL-TRIO" evidence="1">
    <location>
        <begin position="94"/>
        <end position="274"/>
    </location>
</feature>
<dbReference type="SUPFAM" id="SSF52087">
    <property type="entry name" value="CRAL/TRIO domain"/>
    <property type="match status" value="1"/>
</dbReference>
<dbReference type="InterPro" id="IPR036865">
    <property type="entry name" value="CRAL-TRIO_dom_sf"/>
</dbReference>
<evidence type="ECO:0000259" key="1">
    <source>
        <dbReference type="PROSITE" id="PS50191"/>
    </source>
</evidence>
<dbReference type="CDD" id="cd00170">
    <property type="entry name" value="SEC14"/>
    <property type="match status" value="1"/>
</dbReference>
<dbReference type="PANTHER" id="PTHR23324">
    <property type="entry name" value="SEC14 RELATED PROTEIN"/>
    <property type="match status" value="1"/>
</dbReference>
<dbReference type="InterPro" id="IPR036598">
    <property type="entry name" value="GOLD_dom_sf"/>
</dbReference>
<reference evidence="2" key="1">
    <citation type="submission" date="2021-01" db="EMBL/GenBank/DDBJ databases">
        <authorList>
            <person name="Corre E."/>
            <person name="Pelletier E."/>
            <person name="Niang G."/>
            <person name="Scheremetjew M."/>
            <person name="Finn R."/>
            <person name="Kale V."/>
            <person name="Holt S."/>
            <person name="Cochrane G."/>
            <person name="Meng A."/>
            <person name="Brown T."/>
            <person name="Cohen L."/>
        </authorList>
    </citation>
    <scope>NUCLEOTIDE SEQUENCE</scope>
    <source>
        <strain evidence="2">CCAC1681</strain>
    </source>
</reference>
<dbReference type="Pfam" id="PF00650">
    <property type="entry name" value="CRAL_TRIO"/>
    <property type="match status" value="1"/>
</dbReference>
<dbReference type="GO" id="GO:0005737">
    <property type="term" value="C:cytoplasm"/>
    <property type="evidence" value="ECO:0007669"/>
    <property type="project" value="TreeGrafter"/>
</dbReference>